<dbReference type="Pfam" id="PF08007">
    <property type="entry name" value="JmjC_2"/>
    <property type="match status" value="1"/>
</dbReference>
<evidence type="ECO:0000256" key="3">
    <source>
        <dbReference type="ARBA" id="ARBA00023004"/>
    </source>
</evidence>
<dbReference type="SUPFAM" id="SSF51197">
    <property type="entry name" value="Clavaminate synthase-like"/>
    <property type="match status" value="1"/>
</dbReference>
<dbReference type="Gene3D" id="2.60.120.650">
    <property type="entry name" value="Cupin"/>
    <property type="match status" value="1"/>
</dbReference>
<evidence type="ECO:0000259" key="5">
    <source>
        <dbReference type="PROSITE" id="PS51184"/>
    </source>
</evidence>
<evidence type="ECO:0000256" key="2">
    <source>
        <dbReference type="ARBA" id="ARBA00022723"/>
    </source>
</evidence>
<dbReference type="EMBL" id="LRQV01000089">
    <property type="protein sequence ID" value="KXK59966.1"/>
    <property type="molecule type" value="Genomic_DNA"/>
</dbReference>
<accession>A0A136PNZ0</accession>
<dbReference type="Proteomes" id="UP000070620">
    <property type="component" value="Unassembled WGS sequence"/>
</dbReference>
<comment type="caution">
    <text evidence="6">The sequence shown here is derived from an EMBL/GenBank/DDBJ whole genome shotgun (WGS) entry which is preliminary data.</text>
</comment>
<dbReference type="AlphaFoldDB" id="A0A136PNZ0"/>
<evidence type="ECO:0000313" key="6">
    <source>
        <dbReference type="EMBL" id="KXK59966.1"/>
    </source>
</evidence>
<gene>
    <name evidence="6" type="ORF">AWW66_21350</name>
</gene>
<evidence type="ECO:0000313" key="7">
    <source>
        <dbReference type="Proteomes" id="UP000070620"/>
    </source>
</evidence>
<evidence type="ECO:0000256" key="1">
    <source>
        <dbReference type="ARBA" id="ARBA00001954"/>
    </source>
</evidence>
<dbReference type="PANTHER" id="PTHR13096">
    <property type="entry name" value="MINA53 MYC INDUCED NUCLEAR ANTIGEN"/>
    <property type="match status" value="1"/>
</dbReference>
<evidence type="ECO:0000256" key="4">
    <source>
        <dbReference type="SAM" id="MobiDB-lite"/>
    </source>
</evidence>
<feature type="domain" description="JmjC" evidence="5">
    <location>
        <begin position="97"/>
        <end position="246"/>
    </location>
</feature>
<keyword evidence="3" id="KW-0408">Iron</keyword>
<keyword evidence="2" id="KW-0479">Metal-binding</keyword>
<dbReference type="SMART" id="SM00558">
    <property type="entry name" value="JmjC"/>
    <property type="match status" value="1"/>
</dbReference>
<dbReference type="InterPro" id="IPR003347">
    <property type="entry name" value="JmjC_dom"/>
</dbReference>
<dbReference type="PROSITE" id="PS51184">
    <property type="entry name" value="JMJC"/>
    <property type="match status" value="1"/>
</dbReference>
<sequence>MSSALARLVPDPEKFRAHPPTDPVVWHQPPEPVTDLLPLASVDTLVAEGSLRASMLSVVLGGQRQPATAYTWGQRPTQPGFSDVVRPAELTALLDRGATLVLESLHRTWPPVGRLCRQLSREVGVPVQANAYLTPAGAQGFAHHHDTHSVLIAQTAGSKTWQLSPPIVTDPLEHQPFRAAMVTDEHRRQFAEPVLEAVLRPGDVLWVPRGWIHNGFATDEHSLHLSLSLPPLTPYWVATELVRTLDGDERFRRDLPWGFGQDPQLRREVVAEVVDLLAAALGDLDRNATADRLAGRWRRYFLEPERRPVETVLGDPLGPDTPLRPVPEAVCGTDRLPDGRLRLHLADTALLLDPPAAEPVAAWLADGSTPRTARQLGLAEAAGVTLLRGLLGAGVLRRA</sequence>
<keyword evidence="7" id="KW-1185">Reference proteome</keyword>
<dbReference type="GO" id="GO:0046872">
    <property type="term" value="F:metal ion binding"/>
    <property type="evidence" value="ECO:0007669"/>
    <property type="project" value="UniProtKB-KW"/>
</dbReference>
<dbReference type="PANTHER" id="PTHR13096:SF8">
    <property type="entry name" value="RIBOSOMAL OXYGENASE 1"/>
    <property type="match status" value="1"/>
</dbReference>
<proteinExistence type="predicted"/>
<organism evidence="6 7">
    <name type="scientific">Micromonospora rosaria</name>
    <dbReference type="NCBI Taxonomy" id="47874"/>
    <lineage>
        <taxon>Bacteria</taxon>
        <taxon>Bacillati</taxon>
        <taxon>Actinomycetota</taxon>
        <taxon>Actinomycetes</taxon>
        <taxon>Micromonosporales</taxon>
        <taxon>Micromonosporaceae</taxon>
        <taxon>Micromonospora</taxon>
    </lineage>
</organism>
<name>A0A136PNZ0_9ACTN</name>
<dbReference type="InterPro" id="IPR039994">
    <property type="entry name" value="NO66-like"/>
</dbReference>
<reference evidence="6 7" key="1">
    <citation type="submission" date="2016-01" db="EMBL/GenBank/DDBJ databases">
        <title>Whole genome sequence and analysis of Micromonospora rosaria DSM 803, which can produce antibacterial substance rosamicin.</title>
        <authorList>
            <person name="Yang H."/>
            <person name="He X."/>
            <person name="Zhu D."/>
        </authorList>
    </citation>
    <scope>NUCLEOTIDE SEQUENCE [LARGE SCALE GENOMIC DNA]</scope>
    <source>
        <strain evidence="6 7">DSM 803</strain>
    </source>
</reference>
<protein>
    <recommendedName>
        <fullName evidence="5">JmjC domain-containing protein</fullName>
    </recommendedName>
</protein>
<dbReference type="RefSeq" id="WP_067369360.1">
    <property type="nucleotide sequence ID" value="NZ_JBIUBN010000018.1"/>
</dbReference>
<feature type="region of interest" description="Disordered" evidence="4">
    <location>
        <begin position="1"/>
        <end position="23"/>
    </location>
</feature>
<comment type="cofactor">
    <cofactor evidence="1">
        <name>Fe(2+)</name>
        <dbReference type="ChEBI" id="CHEBI:29033"/>
    </cofactor>
</comment>